<accession>A0A809RAH9</accession>
<dbReference type="CDD" id="cd22533">
    <property type="entry name" value="KH-II_YlqC-like"/>
    <property type="match status" value="1"/>
</dbReference>
<sequence length="79" mass="8582">MSYSTLVETLVKGVVEDPSAVEIEETVEGNTRTFFVRVADNDIGKVIGKSGRVVSAIRSVVSAVASRDRERAFVKILPE</sequence>
<evidence type="ECO:0000313" key="5">
    <source>
        <dbReference type="Proteomes" id="UP000662873"/>
    </source>
</evidence>
<dbReference type="InterPro" id="IPR015946">
    <property type="entry name" value="KH_dom-like_a/b"/>
</dbReference>
<gene>
    <name evidence="3" type="primary">khpA</name>
    <name evidence="4" type="ORF">NPRO_20750</name>
</gene>
<dbReference type="EMBL" id="AP021858">
    <property type="protein sequence ID" value="BBO24480.1"/>
    <property type="molecule type" value="Genomic_DNA"/>
</dbReference>
<name>A0A809RAH9_9BACT</name>
<dbReference type="GO" id="GO:0009252">
    <property type="term" value="P:peptidoglycan biosynthetic process"/>
    <property type="evidence" value="ECO:0007669"/>
    <property type="project" value="UniProtKB-UniRule"/>
</dbReference>
<dbReference type="GO" id="GO:0071555">
    <property type="term" value="P:cell wall organization"/>
    <property type="evidence" value="ECO:0007669"/>
    <property type="project" value="UniProtKB-KW"/>
</dbReference>
<dbReference type="GO" id="GO:0005737">
    <property type="term" value="C:cytoplasm"/>
    <property type="evidence" value="ECO:0007669"/>
    <property type="project" value="UniProtKB-SubCell"/>
</dbReference>
<organism evidence="4 5">
    <name type="scientific">Candidatus Nitrosymbiomonas proteolyticus</name>
    <dbReference type="NCBI Taxonomy" id="2608984"/>
    <lineage>
        <taxon>Bacteria</taxon>
        <taxon>Bacillati</taxon>
        <taxon>Armatimonadota</taxon>
        <taxon>Armatimonadota incertae sedis</taxon>
        <taxon>Candidatus Nitrosymbiomonas</taxon>
    </lineage>
</organism>
<dbReference type="HAMAP" id="MF_00088">
    <property type="entry name" value="KhpA"/>
    <property type="match status" value="1"/>
</dbReference>
<evidence type="ECO:0000256" key="1">
    <source>
        <dbReference type="ARBA" id="ARBA00022490"/>
    </source>
</evidence>
<dbReference type="GO" id="GO:0008360">
    <property type="term" value="P:regulation of cell shape"/>
    <property type="evidence" value="ECO:0007669"/>
    <property type="project" value="UniProtKB-KW"/>
</dbReference>
<dbReference type="InterPro" id="IPR020627">
    <property type="entry name" value="KhpA"/>
</dbReference>
<dbReference type="AlphaFoldDB" id="A0A809RAH9"/>
<dbReference type="KEGG" id="npy:NPRO_20750"/>
<keyword evidence="2 3" id="KW-0694">RNA-binding</keyword>
<reference evidence="4" key="1">
    <citation type="journal article" name="DNA Res.">
        <title>The physiological potential of anammox bacteria as revealed by their core genome structure.</title>
        <authorList>
            <person name="Okubo T."/>
            <person name="Toyoda A."/>
            <person name="Fukuhara K."/>
            <person name="Uchiyama I."/>
            <person name="Harigaya Y."/>
            <person name="Kuroiwa M."/>
            <person name="Suzuki T."/>
            <person name="Murakami Y."/>
            <person name="Suwa Y."/>
            <person name="Takami H."/>
        </authorList>
    </citation>
    <scope>NUCLEOTIDE SEQUENCE</scope>
    <source>
        <strain evidence="4">317325-2</strain>
    </source>
</reference>
<dbReference type="Gene3D" id="3.30.300.20">
    <property type="match status" value="1"/>
</dbReference>
<keyword evidence="3" id="KW-0961">Cell wall biogenesis/degradation</keyword>
<protein>
    <recommendedName>
        <fullName evidence="3">RNA-binding protein KhpA</fullName>
    </recommendedName>
    <alternativeName>
        <fullName evidence="3">KH-domain protein A</fullName>
    </alternativeName>
</protein>
<dbReference type="Proteomes" id="UP000662873">
    <property type="component" value="Chromosome"/>
</dbReference>
<keyword evidence="3" id="KW-0133">Cell shape</keyword>
<evidence type="ECO:0000256" key="3">
    <source>
        <dbReference type="HAMAP-Rule" id="MF_00088"/>
    </source>
</evidence>
<comment type="subcellular location">
    <subcellularLocation>
        <location evidence="3">Cytoplasm</location>
    </subcellularLocation>
</comment>
<dbReference type="GO" id="GO:0003723">
    <property type="term" value="F:RNA binding"/>
    <property type="evidence" value="ECO:0007669"/>
    <property type="project" value="UniProtKB-UniRule"/>
</dbReference>
<proteinExistence type="inferred from homology"/>
<dbReference type="PANTHER" id="PTHR34654">
    <property type="entry name" value="UPF0109 PROTEIN SCO5592"/>
    <property type="match status" value="1"/>
</dbReference>
<comment type="function">
    <text evidence="3">A probable RNA chaperone. Forms a complex with KhpB which binds to cellular RNA and controls its expression. Plays a role in peptidoglycan (PG) homeostasis and cell length regulation.</text>
</comment>
<dbReference type="PROSITE" id="PS50084">
    <property type="entry name" value="KH_TYPE_1"/>
    <property type="match status" value="1"/>
</dbReference>
<dbReference type="PANTHER" id="PTHR34654:SF1">
    <property type="entry name" value="RNA-BINDING PROTEIN KHPA"/>
    <property type="match status" value="1"/>
</dbReference>
<evidence type="ECO:0000256" key="2">
    <source>
        <dbReference type="ARBA" id="ARBA00022884"/>
    </source>
</evidence>
<comment type="similarity">
    <text evidence="3">Belongs to the KhpA RNA-binding protein family.</text>
</comment>
<dbReference type="SUPFAM" id="SSF54814">
    <property type="entry name" value="Prokaryotic type KH domain (KH-domain type II)"/>
    <property type="match status" value="1"/>
</dbReference>
<keyword evidence="3" id="KW-0143">Chaperone</keyword>
<dbReference type="Pfam" id="PF13083">
    <property type="entry name" value="KH_KhpA-B"/>
    <property type="match status" value="1"/>
</dbReference>
<evidence type="ECO:0000313" key="4">
    <source>
        <dbReference type="EMBL" id="BBO24480.1"/>
    </source>
</evidence>
<keyword evidence="1 3" id="KW-0963">Cytoplasm</keyword>
<dbReference type="InterPro" id="IPR009019">
    <property type="entry name" value="KH_sf_prok-type"/>
</dbReference>
<comment type="subunit">
    <text evidence="3">Forms a complex with KhpB.</text>
</comment>